<dbReference type="EMBL" id="JARNBH010000006">
    <property type="protein sequence ID" value="MEC0272690.1"/>
    <property type="molecule type" value="Genomic_DNA"/>
</dbReference>
<keyword evidence="2" id="KW-1185">Reference proteome</keyword>
<protein>
    <submittedName>
        <fullName evidence="1">Uncharacterized protein</fullName>
    </submittedName>
</protein>
<accession>A0AAW9N7Y5</accession>
<gene>
    <name evidence="1" type="ORF">P4706_06345</name>
</gene>
<name>A0AAW9N7Y5_9BACI</name>
<dbReference type="Proteomes" id="UP001307168">
    <property type="component" value="Unassembled WGS sequence"/>
</dbReference>
<dbReference type="AlphaFoldDB" id="A0AAW9N7Y5"/>
<comment type="caution">
    <text evidence="1">The sequence shown here is derived from an EMBL/GenBank/DDBJ whole genome shotgun (WGS) entry which is preliminary data.</text>
</comment>
<sequence length="113" mass="12791">MLANPAAVPVDLEIGVNQGCPVDLEIEVNQGCPERRIDRETAVQYKLDLHNDTLGTYTWSFTSIRLNVISYEIWTQRVWAGKAFILENRYISEYRDMSTLLAVLSPNTGIIST</sequence>
<proteinExistence type="predicted"/>
<organism evidence="1 2">
    <name type="scientific">Peribacillus castrilensis</name>
    <dbReference type="NCBI Taxonomy" id="2897690"/>
    <lineage>
        <taxon>Bacteria</taxon>
        <taxon>Bacillati</taxon>
        <taxon>Bacillota</taxon>
        <taxon>Bacilli</taxon>
        <taxon>Bacillales</taxon>
        <taxon>Bacillaceae</taxon>
        <taxon>Peribacillus</taxon>
    </lineage>
</organism>
<reference evidence="1 2" key="1">
    <citation type="submission" date="2023-03" db="EMBL/GenBank/DDBJ databases">
        <title>Bacillus Genome Sequencing.</title>
        <authorList>
            <person name="Dunlap C."/>
        </authorList>
    </citation>
    <scope>NUCLEOTIDE SEQUENCE [LARGE SCALE GENOMIC DNA]</scope>
    <source>
        <strain evidence="1 2">B-41290</strain>
    </source>
</reference>
<evidence type="ECO:0000313" key="1">
    <source>
        <dbReference type="EMBL" id="MEC0272690.1"/>
    </source>
</evidence>
<evidence type="ECO:0000313" key="2">
    <source>
        <dbReference type="Proteomes" id="UP001307168"/>
    </source>
</evidence>